<evidence type="ECO:0000313" key="5">
    <source>
        <dbReference type="Proteomes" id="UP001596113"/>
    </source>
</evidence>
<feature type="domain" description="Sporulation protein YpeB N-terminal" evidence="3">
    <location>
        <begin position="30"/>
        <end position="167"/>
    </location>
</feature>
<keyword evidence="1" id="KW-1133">Transmembrane helix</keyword>
<evidence type="ECO:0000256" key="1">
    <source>
        <dbReference type="SAM" id="Phobius"/>
    </source>
</evidence>
<dbReference type="Pfam" id="PF20769">
    <property type="entry name" value="YPEB_N"/>
    <property type="match status" value="1"/>
</dbReference>
<organism evidence="4 5">
    <name type="scientific">Cohnella soli</name>
    <dbReference type="NCBI Taxonomy" id="425005"/>
    <lineage>
        <taxon>Bacteria</taxon>
        <taxon>Bacillati</taxon>
        <taxon>Bacillota</taxon>
        <taxon>Bacilli</taxon>
        <taxon>Bacillales</taxon>
        <taxon>Paenibacillaceae</taxon>
        <taxon>Cohnella</taxon>
    </lineage>
</organism>
<name>A0ABW0HVC2_9BACL</name>
<reference evidence="5" key="1">
    <citation type="journal article" date="2019" name="Int. J. Syst. Evol. Microbiol.">
        <title>The Global Catalogue of Microorganisms (GCM) 10K type strain sequencing project: providing services to taxonomists for standard genome sequencing and annotation.</title>
        <authorList>
            <consortium name="The Broad Institute Genomics Platform"/>
            <consortium name="The Broad Institute Genome Sequencing Center for Infectious Disease"/>
            <person name="Wu L."/>
            <person name="Ma J."/>
        </authorList>
    </citation>
    <scope>NUCLEOTIDE SEQUENCE [LARGE SCALE GENOMIC DNA]</scope>
    <source>
        <strain evidence="5">CGMCC 1.18575</strain>
    </source>
</reference>
<feature type="domain" description="Sporulation protein YpeB PepSY1 and PepSY2" evidence="2">
    <location>
        <begin position="185"/>
        <end position="369"/>
    </location>
</feature>
<dbReference type="Proteomes" id="UP001596113">
    <property type="component" value="Unassembled WGS sequence"/>
</dbReference>
<dbReference type="InterPro" id="IPR014239">
    <property type="entry name" value="YpeB_PepSY1-2"/>
</dbReference>
<evidence type="ECO:0000313" key="4">
    <source>
        <dbReference type="EMBL" id="MFC5403842.1"/>
    </source>
</evidence>
<accession>A0ABW0HVC2</accession>
<dbReference type="RefSeq" id="WP_378133580.1">
    <property type="nucleotide sequence ID" value="NZ_JBHSMI010000025.1"/>
</dbReference>
<dbReference type="Pfam" id="PF14620">
    <property type="entry name" value="YPEB_PepSY1-2"/>
    <property type="match status" value="1"/>
</dbReference>
<gene>
    <name evidence="4" type="primary">ypeB</name>
    <name evidence="4" type="ORF">ACFPOF_13945</name>
</gene>
<evidence type="ECO:0000259" key="3">
    <source>
        <dbReference type="Pfam" id="PF20769"/>
    </source>
</evidence>
<feature type="transmembrane region" description="Helical" evidence="1">
    <location>
        <begin position="7"/>
        <end position="25"/>
    </location>
</feature>
<keyword evidence="1" id="KW-0812">Transmembrane</keyword>
<keyword evidence="5" id="KW-1185">Reference proteome</keyword>
<dbReference type="InterPro" id="IPR048402">
    <property type="entry name" value="YpeB_N"/>
</dbReference>
<keyword evidence="1" id="KW-0472">Membrane</keyword>
<evidence type="ECO:0000259" key="2">
    <source>
        <dbReference type="Pfam" id="PF14620"/>
    </source>
</evidence>
<proteinExistence type="predicted"/>
<sequence>MYARLSSIMFPIAALLFAGALFWGYQEHQEKNAVLIKAENQYQRAFHDLNSHMGKLQQQLGQTLAVSSASQGMQRKGLVNIWRLTSQAQNEINQLPLAMLPFNKADQFLARLSSFAYRTSVRDLTKKPLTNDEMKMMKSLYTTAGSVNEQLNKVQEAVISDRLRWMDVEVAMASANGPHDNMIIDGFKSVDKQMGEYPETGWGPSAMSTDRKLSTAGLEGKDMTPEEVTHKALDFLGSQSSGAEVKVSESGGKTDMPVYSLSVKGHGDVHIQMDYTRKGGHLLWFMNPRQVKSRKLNFDTARNKGSQFLLRHGYKDMTPVTYDEYDHVSVFTYAQMVGGVRNFSDKVTVRVALDNGEIVGLQASDHVFAKKLLDPGKPKVTKQQAQSGLNPDFKVENYSLTLIENDLREPVLCHEFDGKIDNRRYRIFMSAETGMEESIEEIPDAAKPIYK</sequence>
<dbReference type="NCBIfam" id="TIGR02889">
    <property type="entry name" value="spore_YpeB"/>
    <property type="match status" value="1"/>
</dbReference>
<comment type="caution">
    <text evidence="4">The sequence shown here is derived from an EMBL/GenBank/DDBJ whole genome shotgun (WGS) entry which is preliminary data.</text>
</comment>
<dbReference type="EMBL" id="JBHSMI010000025">
    <property type="protein sequence ID" value="MFC5403842.1"/>
    <property type="molecule type" value="Genomic_DNA"/>
</dbReference>
<protein>
    <submittedName>
        <fullName evidence="4">Germination protein YpeB</fullName>
    </submittedName>
</protein>